<sequence>MEDLKGKKVAVAPGSGSSNFLYMALDKNKLTAKDIEIVPLQPDEARAAFENGSVDAWTIWEPYLTTAIYQIGAVPILTSEDINLLSPAFLVARTKFTEEHPKYT</sequence>
<accession>A0AAJ2NSH0</accession>
<keyword evidence="3" id="KW-0732">Signal</keyword>
<evidence type="ECO:0000256" key="2">
    <source>
        <dbReference type="ARBA" id="ARBA00022448"/>
    </source>
</evidence>
<reference evidence="6" key="1">
    <citation type="submission" date="2023-10" db="EMBL/GenBank/DDBJ databases">
        <title>Screening of Alkalihalophilus pseudofirmusBZ-TG-HK211 and Its Alleviation of Salt Stress on Rapeseed Growth.</title>
        <authorList>
            <person name="Zhao B."/>
            <person name="Guo T."/>
        </authorList>
    </citation>
    <scope>NUCLEOTIDE SEQUENCE</scope>
    <source>
        <strain evidence="6">BZ-TG-HK211</strain>
    </source>
</reference>
<dbReference type="FunFam" id="3.40.190.10:FF:000050">
    <property type="entry name" value="Sulfonate ABC transporter substrate-binding protein"/>
    <property type="match status" value="1"/>
</dbReference>
<gene>
    <name evidence="6" type="ORF">RYX45_20735</name>
</gene>
<dbReference type="Proteomes" id="UP001285636">
    <property type="component" value="Unassembled WGS sequence"/>
</dbReference>
<proteinExistence type="inferred from homology"/>
<dbReference type="PANTHER" id="PTHR30024">
    <property type="entry name" value="ALIPHATIC SULFONATES-BINDING PROTEIN-RELATED"/>
    <property type="match status" value="1"/>
</dbReference>
<keyword evidence="2" id="KW-0813">Transport</keyword>
<dbReference type="RefSeq" id="WP_323467820.1">
    <property type="nucleotide sequence ID" value="NZ_JAWJAY010000233.1"/>
</dbReference>
<protein>
    <recommendedName>
        <fullName evidence="5">Putative aliphatic sulfonates-binding protein</fullName>
    </recommendedName>
</protein>
<comment type="similarity">
    <text evidence="1">Belongs to the bacterial solute-binding protein SsuA/TauA family.</text>
</comment>
<dbReference type="PANTHER" id="PTHR30024:SF42">
    <property type="entry name" value="ALIPHATIC SULFONATES-BINDING PROTEIN-RELATED"/>
    <property type="match status" value="1"/>
</dbReference>
<dbReference type="SUPFAM" id="SSF53850">
    <property type="entry name" value="Periplasmic binding protein-like II"/>
    <property type="match status" value="1"/>
</dbReference>
<comment type="function">
    <text evidence="4">Part of a binding-protein-dependent transport system for aliphatic sulfonates. Putative binding protein.</text>
</comment>
<evidence type="ECO:0000256" key="3">
    <source>
        <dbReference type="ARBA" id="ARBA00022729"/>
    </source>
</evidence>
<evidence type="ECO:0000256" key="1">
    <source>
        <dbReference type="ARBA" id="ARBA00010742"/>
    </source>
</evidence>
<dbReference type="CDD" id="cd01008">
    <property type="entry name" value="PBP2_NrtA_SsuA_CpmA_like"/>
    <property type="match status" value="1"/>
</dbReference>
<evidence type="ECO:0000256" key="4">
    <source>
        <dbReference type="ARBA" id="ARBA00055538"/>
    </source>
</evidence>
<comment type="caution">
    <text evidence="6">The sequence shown here is derived from an EMBL/GenBank/DDBJ whole genome shotgun (WGS) entry which is preliminary data.</text>
</comment>
<dbReference type="Gene3D" id="3.40.190.10">
    <property type="entry name" value="Periplasmic binding protein-like II"/>
    <property type="match status" value="1"/>
</dbReference>
<evidence type="ECO:0000256" key="5">
    <source>
        <dbReference type="ARBA" id="ARBA00070228"/>
    </source>
</evidence>
<dbReference type="EMBL" id="JAWJAY010000233">
    <property type="protein sequence ID" value="MDV2887603.1"/>
    <property type="molecule type" value="Genomic_DNA"/>
</dbReference>
<organism evidence="6 7">
    <name type="scientific">Alkalihalophilus pseudofirmus</name>
    <name type="common">Bacillus pseudofirmus</name>
    <dbReference type="NCBI Taxonomy" id="79885"/>
    <lineage>
        <taxon>Bacteria</taxon>
        <taxon>Bacillati</taxon>
        <taxon>Bacillota</taxon>
        <taxon>Bacilli</taxon>
        <taxon>Bacillales</taxon>
        <taxon>Bacillaceae</taxon>
        <taxon>Alkalihalophilus</taxon>
    </lineage>
</organism>
<evidence type="ECO:0000313" key="7">
    <source>
        <dbReference type="Proteomes" id="UP001285636"/>
    </source>
</evidence>
<evidence type="ECO:0000313" key="6">
    <source>
        <dbReference type="EMBL" id="MDV2887603.1"/>
    </source>
</evidence>
<dbReference type="AlphaFoldDB" id="A0AAJ2NSH0"/>
<name>A0AAJ2NSH0_ALKPS</name>
<dbReference type="Pfam" id="PF13379">
    <property type="entry name" value="NMT1_2"/>
    <property type="match status" value="1"/>
</dbReference>
<feature type="non-terminal residue" evidence="6">
    <location>
        <position position="104"/>
    </location>
</feature>